<dbReference type="InParanoid" id="A0A2K1WP25"/>
<evidence type="ECO:0000256" key="1">
    <source>
        <dbReference type="ARBA" id="ARBA00022898"/>
    </source>
</evidence>
<name>A0A2K1WP25_POPTR</name>
<dbReference type="GO" id="GO:0016829">
    <property type="term" value="F:lyase activity"/>
    <property type="evidence" value="ECO:0007669"/>
    <property type="project" value="UniProtKB-KW"/>
</dbReference>
<dbReference type="SUPFAM" id="SSF51419">
    <property type="entry name" value="PLP-binding barrel"/>
    <property type="match status" value="1"/>
</dbReference>
<dbReference type="InterPro" id="IPR029066">
    <property type="entry name" value="PLP-binding_barrel"/>
</dbReference>
<evidence type="ECO:0000313" key="4">
    <source>
        <dbReference type="Proteomes" id="UP000006729"/>
    </source>
</evidence>
<dbReference type="InterPro" id="IPR002433">
    <property type="entry name" value="Orn_de-COase"/>
</dbReference>
<protein>
    <submittedName>
        <fullName evidence="3">Uncharacterized protein</fullName>
    </submittedName>
</protein>
<dbReference type="Proteomes" id="UP000006729">
    <property type="component" value="Chromosome 19"/>
</dbReference>
<keyword evidence="2" id="KW-0456">Lyase</keyword>
<evidence type="ECO:0000256" key="2">
    <source>
        <dbReference type="ARBA" id="ARBA00023239"/>
    </source>
</evidence>
<dbReference type="EMBL" id="CM009308">
    <property type="protein sequence ID" value="PNS90273.1"/>
    <property type="molecule type" value="Genomic_DNA"/>
</dbReference>
<dbReference type="GO" id="GO:0006596">
    <property type="term" value="P:polyamine biosynthetic process"/>
    <property type="evidence" value="ECO:0007669"/>
    <property type="project" value="InterPro"/>
</dbReference>
<evidence type="ECO:0000313" key="3">
    <source>
        <dbReference type="EMBL" id="PNS90273.1"/>
    </source>
</evidence>
<organism evidence="3 4">
    <name type="scientific">Populus trichocarpa</name>
    <name type="common">Western balsam poplar</name>
    <name type="synonym">Populus balsamifera subsp. trichocarpa</name>
    <dbReference type="NCBI Taxonomy" id="3694"/>
    <lineage>
        <taxon>Eukaryota</taxon>
        <taxon>Viridiplantae</taxon>
        <taxon>Streptophyta</taxon>
        <taxon>Embryophyta</taxon>
        <taxon>Tracheophyta</taxon>
        <taxon>Spermatophyta</taxon>
        <taxon>Magnoliopsida</taxon>
        <taxon>eudicotyledons</taxon>
        <taxon>Gunneridae</taxon>
        <taxon>Pentapetalae</taxon>
        <taxon>rosids</taxon>
        <taxon>fabids</taxon>
        <taxon>Malpighiales</taxon>
        <taxon>Salicaceae</taxon>
        <taxon>Saliceae</taxon>
        <taxon>Populus</taxon>
    </lineage>
</organism>
<dbReference type="STRING" id="3694.A0A2K1WP25"/>
<keyword evidence="4" id="KW-1185">Reference proteome</keyword>
<dbReference type="PANTHER" id="PTHR11482:SF6">
    <property type="entry name" value="ORNITHINE DECARBOXYLASE 1-RELATED"/>
    <property type="match status" value="1"/>
</dbReference>
<accession>A0A2K1WP25</accession>
<sequence>MWTAATTFEVNDETSWRQLGTKFDAFPKTMVPLLQHAHQAGMEVAGVAGVSFHGARPAFDAVAQHNMPPTNIINIGGGFKANPLFDEIGAPVNDAIQEFFPGDKSFEVMAEPRRCFCETAFTLVTDVLGKRVRGDKR</sequence>
<keyword evidence="1" id="KW-0663">Pyridoxal phosphate</keyword>
<dbReference type="Gene3D" id="2.40.37.10">
    <property type="entry name" value="Lyase, Ornithine Decarboxylase, Chain A, domain 1"/>
    <property type="match status" value="1"/>
</dbReference>
<reference evidence="3 4" key="1">
    <citation type="journal article" date="2006" name="Science">
        <title>The genome of black cottonwood, Populus trichocarpa (Torr. &amp; Gray).</title>
        <authorList>
            <person name="Tuskan G.A."/>
            <person name="Difazio S."/>
            <person name="Jansson S."/>
            <person name="Bohlmann J."/>
            <person name="Grigoriev I."/>
            <person name="Hellsten U."/>
            <person name="Putnam N."/>
            <person name="Ralph S."/>
            <person name="Rombauts S."/>
            <person name="Salamov A."/>
            <person name="Schein J."/>
            <person name="Sterck L."/>
            <person name="Aerts A."/>
            <person name="Bhalerao R.R."/>
            <person name="Bhalerao R.P."/>
            <person name="Blaudez D."/>
            <person name="Boerjan W."/>
            <person name="Brun A."/>
            <person name="Brunner A."/>
            <person name="Busov V."/>
            <person name="Campbell M."/>
            <person name="Carlson J."/>
            <person name="Chalot M."/>
            <person name="Chapman J."/>
            <person name="Chen G.L."/>
            <person name="Cooper D."/>
            <person name="Coutinho P.M."/>
            <person name="Couturier J."/>
            <person name="Covert S."/>
            <person name="Cronk Q."/>
            <person name="Cunningham R."/>
            <person name="Davis J."/>
            <person name="Degroeve S."/>
            <person name="Dejardin A."/>
            <person name="Depamphilis C."/>
            <person name="Detter J."/>
            <person name="Dirks B."/>
            <person name="Dubchak I."/>
            <person name="Duplessis S."/>
            <person name="Ehlting J."/>
            <person name="Ellis B."/>
            <person name="Gendler K."/>
            <person name="Goodstein D."/>
            <person name="Gribskov M."/>
            <person name="Grimwood J."/>
            <person name="Groover A."/>
            <person name="Gunter L."/>
            <person name="Hamberger B."/>
            <person name="Heinze B."/>
            <person name="Helariutta Y."/>
            <person name="Henrissat B."/>
            <person name="Holligan D."/>
            <person name="Holt R."/>
            <person name="Huang W."/>
            <person name="Islam-Faridi N."/>
            <person name="Jones S."/>
            <person name="Jones-Rhoades M."/>
            <person name="Jorgensen R."/>
            <person name="Joshi C."/>
            <person name="Kangasjarvi J."/>
            <person name="Karlsson J."/>
            <person name="Kelleher C."/>
            <person name="Kirkpatrick R."/>
            <person name="Kirst M."/>
            <person name="Kohler A."/>
            <person name="Kalluri U."/>
            <person name="Larimer F."/>
            <person name="Leebens-Mack J."/>
            <person name="Leple J.C."/>
            <person name="Locascio P."/>
            <person name="Lou Y."/>
            <person name="Lucas S."/>
            <person name="Martin F."/>
            <person name="Montanini B."/>
            <person name="Napoli C."/>
            <person name="Nelson D.R."/>
            <person name="Nelson C."/>
            <person name="Nieminen K."/>
            <person name="Nilsson O."/>
            <person name="Pereda V."/>
            <person name="Peter G."/>
            <person name="Philippe R."/>
            <person name="Pilate G."/>
            <person name="Poliakov A."/>
            <person name="Razumovskaya J."/>
            <person name="Richardson P."/>
            <person name="Rinaldi C."/>
            <person name="Ritland K."/>
            <person name="Rouze P."/>
            <person name="Ryaboy D."/>
            <person name="Schmutz J."/>
            <person name="Schrader J."/>
            <person name="Segerman B."/>
            <person name="Shin H."/>
            <person name="Siddiqui A."/>
            <person name="Sterky F."/>
            <person name="Terry A."/>
            <person name="Tsai C.J."/>
            <person name="Uberbacher E."/>
            <person name="Unneberg P."/>
            <person name="Vahala J."/>
            <person name="Wall K."/>
            <person name="Wessler S."/>
            <person name="Yang G."/>
            <person name="Yin T."/>
            <person name="Douglas C."/>
            <person name="Marra M."/>
            <person name="Sandberg G."/>
            <person name="Van de Peer Y."/>
            <person name="Rokhsar D."/>
        </authorList>
    </citation>
    <scope>NUCLEOTIDE SEQUENCE [LARGE SCALE GENOMIC DNA]</scope>
    <source>
        <strain evidence="4">cv. Nisqually</strain>
    </source>
</reference>
<gene>
    <name evidence="3" type="ORF">POPTR_019G037200</name>
</gene>
<dbReference type="InterPro" id="IPR009006">
    <property type="entry name" value="Ala_racemase/Decarboxylase_C"/>
</dbReference>
<proteinExistence type="predicted"/>
<dbReference type="Gene3D" id="3.20.20.10">
    <property type="entry name" value="Alanine racemase"/>
    <property type="match status" value="1"/>
</dbReference>
<dbReference type="AlphaFoldDB" id="A0A2K1WP25"/>
<dbReference type="PANTHER" id="PTHR11482">
    <property type="entry name" value="ARGININE/DIAMINOPIMELATE/ORNITHINE DECARBOXYLASE"/>
    <property type="match status" value="1"/>
</dbReference>